<protein>
    <submittedName>
        <fullName evidence="1">Uncharacterized protein</fullName>
    </submittedName>
</protein>
<organism evidence="1 2">
    <name type="scientific">Luteimonas endophytica</name>
    <dbReference type="NCBI Taxonomy" id="3042023"/>
    <lineage>
        <taxon>Bacteria</taxon>
        <taxon>Pseudomonadati</taxon>
        <taxon>Pseudomonadota</taxon>
        <taxon>Gammaproteobacteria</taxon>
        <taxon>Lysobacterales</taxon>
        <taxon>Lysobacteraceae</taxon>
        <taxon>Luteimonas</taxon>
    </lineage>
</organism>
<dbReference type="Proteomes" id="UP001156940">
    <property type="component" value="Unassembled WGS sequence"/>
</dbReference>
<dbReference type="EMBL" id="JARXRM010000041">
    <property type="protein sequence ID" value="MDH5823946.1"/>
    <property type="molecule type" value="Genomic_DNA"/>
</dbReference>
<comment type="caution">
    <text evidence="1">The sequence shown here is derived from an EMBL/GenBank/DDBJ whole genome shotgun (WGS) entry which is preliminary data.</text>
</comment>
<evidence type="ECO:0000313" key="1">
    <source>
        <dbReference type="EMBL" id="MDH5823946.1"/>
    </source>
</evidence>
<gene>
    <name evidence="1" type="ORF">QFW77_13260</name>
</gene>
<name>A0ABT6JAU6_9GAMM</name>
<sequence>MGAIEAINNLRREVRANRAANIATSALIETASNTMAQLLETNPARYHRLLRNITIAWLTRDDLLPAAHVVTGTWARISEWIMEVMTGLVRVDARAAVSVGPMLSGTEYMSTRGHFKGGWSLSQAVNGAVLYAARVARQKPLRWCFGLSARWNRESLSMLPRCAPSG</sequence>
<keyword evidence="2" id="KW-1185">Reference proteome</keyword>
<reference evidence="1 2" key="1">
    <citation type="submission" date="2023-04" db="EMBL/GenBank/DDBJ databases">
        <title>Luteimonas endophyticus RD2P54.</title>
        <authorList>
            <person name="Sun J.-Q."/>
        </authorList>
    </citation>
    <scope>NUCLEOTIDE SEQUENCE [LARGE SCALE GENOMIC DNA]</scope>
    <source>
        <strain evidence="1 2">RD2P54</strain>
    </source>
</reference>
<proteinExistence type="predicted"/>
<dbReference type="RefSeq" id="WP_280575246.1">
    <property type="nucleotide sequence ID" value="NZ_JARXRM010000041.1"/>
</dbReference>
<evidence type="ECO:0000313" key="2">
    <source>
        <dbReference type="Proteomes" id="UP001156940"/>
    </source>
</evidence>
<accession>A0ABT6JAU6</accession>